<dbReference type="InterPro" id="IPR021816">
    <property type="entry name" value="DOCK_C/D_N"/>
</dbReference>
<dbReference type="GO" id="GO:0000049">
    <property type="term" value="F:tRNA binding"/>
    <property type="evidence" value="ECO:0007669"/>
    <property type="project" value="UniProtKB-KW"/>
</dbReference>
<feature type="compositionally biased region" description="Polar residues" evidence="16">
    <location>
        <begin position="1518"/>
        <end position="1538"/>
    </location>
</feature>
<dbReference type="EC" id="2.8.1.14" evidence="4"/>
<feature type="region of interest" description="Disordered" evidence="16">
    <location>
        <begin position="666"/>
        <end position="689"/>
    </location>
</feature>
<dbReference type="InterPro" id="IPR046770">
    <property type="entry name" value="DOCKER_Lobe_B"/>
</dbReference>
<dbReference type="Pfam" id="PF20259">
    <property type="entry name" value="tRNA_Me_trans_M"/>
    <property type="match status" value="1"/>
</dbReference>
<dbReference type="InterPro" id="IPR046884">
    <property type="entry name" value="MnmA-like_central"/>
</dbReference>
<dbReference type="InterPro" id="IPR011993">
    <property type="entry name" value="PH-like_dom_sf"/>
</dbReference>
<keyword evidence="11" id="KW-0067">ATP-binding</keyword>
<evidence type="ECO:0000256" key="13">
    <source>
        <dbReference type="ARBA" id="ARBA00023157"/>
    </source>
</evidence>
<dbReference type="SUPFAM" id="SSF48371">
    <property type="entry name" value="ARM repeat"/>
    <property type="match status" value="1"/>
</dbReference>
<comment type="catalytic activity">
    <reaction evidence="14">
        <text>5-taurinomethyluridine(34) in tRNA + S-sulfanyl-L-cysteinyl-[protein] + AH2 + ATP = 5-taurinomethyl-2-thiouridine(34) in tRNA + L-cysteinyl-[protein] + A + AMP + diphosphate + H(+)</text>
        <dbReference type="Rhea" id="RHEA:47040"/>
        <dbReference type="Rhea" id="RHEA-COMP:10131"/>
        <dbReference type="Rhea" id="RHEA-COMP:11726"/>
        <dbReference type="Rhea" id="RHEA-COMP:11732"/>
        <dbReference type="Rhea" id="RHEA-COMP:11733"/>
        <dbReference type="ChEBI" id="CHEBI:13193"/>
        <dbReference type="ChEBI" id="CHEBI:15378"/>
        <dbReference type="ChEBI" id="CHEBI:17499"/>
        <dbReference type="ChEBI" id="CHEBI:29950"/>
        <dbReference type="ChEBI" id="CHEBI:30616"/>
        <dbReference type="ChEBI" id="CHEBI:33019"/>
        <dbReference type="ChEBI" id="CHEBI:61963"/>
        <dbReference type="ChEBI" id="CHEBI:87171"/>
        <dbReference type="ChEBI" id="CHEBI:87172"/>
        <dbReference type="ChEBI" id="CHEBI:456215"/>
        <dbReference type="EC" id="2.8.1.14"/>
    </reaction>
</comment>
<dbReference type="FunFam" id="3.40.50.620:FF:000104">
    <property type="entry name" value="Mitochondrial tRNA-specific 2-thiouridylase 1"/>
    <property type="match status" value="1"/>
</dbReference>
<dbReference type="Pfam" id="PF20258">
    <property type="entry name" value="tRNA_Me_trans_C"/>
    <property type="match status" value="1"/>
</dbReference>
<dbReference type="Gene3D" id="1.20.58.740">
    <property type="match status" value="1"/>
</dbReference>
<dbReference type="Gene3D" id="3.40.50.620">
    <property type="entry name" value="HUPs"/>
    <property type="match status" value="1"/>
</dbReference>
<dbReference type="InterPro" id="IPR027357">
    <property type="entry name" value="DOCKER_dom"/>
</dbReference>
<evidence type="ECO:0000256" key="9">
    <source>
        <dbReference type="ARBA" id="ARBA00022694"/>
    </source>
</evidence>
<comment type="similarity">
    <text evidence="3">Belongs to the MnmA/TRMU family.</text>
</comment>
<evidence type="ECO:0000313" key="21">
    <source>
        <dbReference type="Proteomes" id="UP001487740"/>
    </source>
</evidence>
<name>A0AAW0UUC6_SCYPA</name>
<evidence type="ECO:0000259" key="17">
    <source>
        <dbReference type="PROSITE" id="PS50003"/>
    </source>
</evidence>
<dbReference type="SUPFAM" id="SSF50729">
    <property type="entry name" value="PH domain-like"/>
    <property type="match status" value="1"/>
</dbReference>
<feature type="domain" description="C2 DOCK-type" evidence="18">
    <location>
        <begin position="1036"/>
        <end position="1105"/>
    </location>
</feature>
<dbReference type="InterPro" id="IPR027007">
    <property type="entry name" value="C2_DOCK-type_domain"/>
</dbReference>
<dbReference type="Pfam" id="PF20421">
    <property type="entry name" value="DHR-2_Lobe_C"/>
    <property type="match status" value="1"/>
</dbReference>
<feature type="compositionally biased region" description="Low complexity" evidence="16">
    <location>
        <begin position="1504"/>
        <end position="1516"/>
    </location>
</feature>
<dbReference type="GO" id="GO:0008033">
    <property type="term" value="P:tRNA processing"/>
    <property type="evidence" value="ECO:0007669"/>
    <property type="project" value="UniProtKB-KW"/>
</dbReference>
<dbReference type="Pfam" id="PF00169">
    <property type="entry name" value="PH"/>
    <property type="match status" value="1"/>
</dbReference>
<feature type="region of interest" description="Disordered" evidence="16">
    <location>
        <begin position="1487"/>
        <end position="1538"/>
    </location>
</feature>
<protein>
    <recommendedName>
        <fullName evidence="4">tRNA-5-taurinomethyluridine 2-sulfurtransferase</fullName>
        <ecNumber evidence="4">2.8.1.14</ecNumber>
    </recommendedName>
</protein>
<comment type="subcellular location">
    <subcellularLocation>
        <location evidence="2">Mitochondrion</location>
    </subcellularLocation>
</comment>
<evidence type="ECO:0000259" key="18">
    <source>
        <dbReference type="PROSITE" id="PS51650"/>
    </source>
</evidence>
<dbReference type="Pfam" id="PF11878">
    <property type="entry name" value="DOCK_C-D_N"/>
    <property type="match status" value="1"/>
</dbReference>
<keyword evidence="21" id="KW-1185">Reference proteome</keyword>
<dbReference type="Pfam" id="PF20422">
    <property type="entry name" value="DHR-2_Lobe_B"/>
    <property type="match status" value="1"/>
</dbReference>
<keyword evidence="5" id="KW-0597">Phosphoprotein</keyword>
<dbReference type="PANTHER" id="PTHR23317:SF26">
    <property type="entry name" value="ZIZIMIN, ISOFORM K"/>
    <property type="match status" value="1"/>
</dbReference>
<dbReference type="Gene3D" id="2.40.30.10">
    <property type="entry name" value="Translation factors"/>
    <property type="match status" value="1"/>
</dbReference>
<dbReference type="Pfam" id="PF06920">
    <property type="entry name" value="DHR-2_Lobe_A"/>
    <property type="match status" value="1"/>
</dbReference>
<keyword evidence="8" id="KW-0808">Transferase</keyword>
<dbReference type="PROSITE" id="PS51651">
    <property type="entry name" value="DOCKER"/>
    <property type="match status" value="1"/>
</dbReference>
<proteinExistence type="inferred from homology"/>
<dbReference type="PROSITE" id="PS51650">
    <property type="entry name" value="C2_DOCK"/>
    <property type="match status" value="1"/>
</dbReference>
<evidence type="ECO:0000313" key="20">
    <source>
        <dbReference type="EMBL" id="KAK8403136.1"/>
    </source>
</evidence>
<evidence type="ECO:0000256" key="7">
    <source>
        <dbReference type="ARBA" id="ARBA00022658"/>
    </source>
</evidence>
<dbReference type="SUPFAM" id="SSF52402">
    <property type="entry name" value="Adenine nucleotide alpha hydrolases-like"/>
    <property type="match status" value="1"/>
</dbReference>
<dbReference type="Proteomes" id="UP001487740">
    <property type="component" value="Unassembled WGS sequence"/>
</dbReference>
<dbReference type="PROSITE" id="PS50003">
    <property type="entry name" value="PH_DOMAIN"/>
    <property type="match status" value="1"/>
</dbReference>
<dbReference type="GO" id="GO:0005524">
    <property type="term" value="F:ATP binding"/>
    <property type="evidence" value="ECO:0007669"/>
    <property type="project" value="UniProtKB-KW"/>
</dbReference>
<organism evidence="20 21">
    <name type="scientific">Scylla paramamosain</name>
    <name type="common">Mud crab</name>
    <dbReference type="NCBI Taxonomy" id="85552"/>
    <lineage>
        <taxon>Eukaryota</taxon>
        <taxon>Metazoa</taxon>
        <taxon>Ecdysozoa</taxon>
        <taxon>Arthropoda</taxon>
        <taxon>Crustacea</taxon>
        <taxon>Multicrustacea</taxon>
        <taxon>Malacostraca</taxon>
        <taxon>Eumalacostraca</taxon>
        <taxon>Eucarida</taxon>
        <taxon>Decapoda</taxon>
        <taxon>Pleocyemata</taxon>
        <taxon>Brachyura</taxon>
        <taxon>Eubrachyura</taxon>
        <taxon>Portunoidea</taxon>
        <taxon>Portunidae</taxon>
        <taxon>Portuninae</taxon>
        <taxon>Scylla</taxon>
    </lineage>
</organism>
<gene>
    <name evidence="20" type="ORF">O3P69_000971</name>
</gene>
<dbReference type="InterPro" id="IPR046773">
    <property type="entry name" value="DOCKER_Lobe_C"/>
</dbReference>
<dbReference type="Pfam" id="PF14429">
    <property type="entry name" value="DOCK-C2"/>
    <property type="match status" value="1"/>
</dbReference>
<dbReference type="NCBIfam" id="NF001138">
    <property type="entry name" value="PRK00143.1"/>
    <property type="match status" value="1"/>
</dbReference>
<evidence type="ECO:0000256" key="2">
    <source>
        <dbReference type="ARBA" id="ARBA00004173"/>
    </source>
</evidence>
<evidence type="ECO:0000256" key="12">
    <source>
        <dbReference type="ARBA" id="ARBA00022884"/>
    </source>
</evidence>
<evidence type="ECO:0000256" key="5">
    <source>
        <dbReference type="ARBA" id="ARBA00022553"/>
    </source>
</evidence>
<sequence length="2360" mass="266330">MAGVARRFSRVVLGISGGVDSAVAALLLKKKGYEVTGVFMRNWDERDEKGHCTGDADAEDAEWVCRKLDIPFHEVNFVKEYWNDVFMYLIEEYKAGFTPNPDIMCNKKVKFSAFLKNAQEIYNAEVIAMGHYARSSFGEELENYDIRKGARLLQSFDRIKDQTFFLSQIPQKALQRTLFPIGDYNKAVVRKIAESANLHHVADKRDSTGICFIGERKFQDFISEYVDDKPGNFIDLETQKVVGTHKGLHQWTVGQRCNLSPFPLPYYVCEKNVETNDIIVVSGTDHPALFTSILFTEPVYWIHSPPSQLYSQGQLECLFRFQNTAKLIPCVITSDDANPWHRSPIQNNMVVSLAKPLRAITPGQYAVFYFGDECLGSARILRPGPSLSLTGAMAERKFTRGLCKPGMAAQVRENVSQAVKATATQVKPRLADPIDFEDYVSKNKIMLNNDTLRELLLYPPDDMSHCVVPRVTRTLQSLASVHLQEDITNPLVRQCLATYSQDLTTITYKYLPYSGSYLHLPRLPRVDDLKEQVYEVDTDIEQGDLAILMNGENILKKGYLLKGPESGNDKIFGNFSSKTFKRRFACLRQEVDGTYLLEFHKDERKHDPKGTIVMDFCTQITRNPKRGKCCFELQLSECAKSVMLSAESEADLEDWIDKLTRVIHADKPQDDSRSERGITPPSSNYGTLRGLEHSLNPQLIKYAHETDYSIAQARREDRHQLFTCYSNLPRSESENGSVELRDESLIWPYEEKFGTRFRVLFESIKFRLQAPLDSGDGPLSQLEPYITHAALYDVSRSCKLSEDFHFDMNNPMARNLLSRNKKKSDDMKENSGISLPLSLSGIPEEWIAHPKQAVMSVTRPNSEVFLVIWIEKVLQGSISQTVEPYLKSMDLKSIQKLQRTIKTCCHRLGAFRMPFGWCARPLFKNSGNLDTESDFSPIYRSDEKKLGESEFIRLLSDFRKPEKMNKLTTIPGNVSVQIVPMEVTLPNSLTPALEPVKPFPNPPTHEPTVEVQEFPCKQIDDIHPFRQLKQARRMFPVETVVGYSWLPLTHKGRLVTEDQTLPVAAHLPAKYLSIEPLGLGKGFAGPEVRWVDNQKNVFHVSMRLVSTVLNSDQHLHNFFQSSSSLLPLTGSSSGGCGASSPRSAQPIDIDTLKNLKALHALEVGTIIAFFPTLLNQLFGVLLNVGPDVATNVTRVMVHIIDQVYEAGRDDILSSYIKYVMSISCHGRKTVHEELCHSLSELLQPSSMDQTLINKILRHGQFFFAFITRSMALHLLTTARIKMVRNERFSDEYQSEVQSLVEVVSTHIVQRFKENPVEARAANTALAHFLKRCLSMMDRGYVFGLIKLYLEHFSPGDPIILHVYKFTLLRVVCSHEHFVPLNLPIFNTPLSPDAKKAKLRHGTDEFFLSTDFNSKHFLVGALLSELRVSLGEIAEVQRVAIGVLRDLLAKHSFDDRYLQSAQQGRIACLYFPIVSILLENVKRLSWPLAPSSTSSSQRRLDPRASSRARSGRSGAGSIDMSTYSTPSRKGSSRVDVSSLSGRGDSSYLAIIAGPGGLIPPHAALVNGRSNSSLESEDQLPSVANSEALEEELEEDEDEKSHSRNLSVAFAGESGPVRYDKLSPGEVRDLLLCFLHTLKHVPEAHLVSWWVTLSSEALNHFFTLLQLCLYHFKYTGKRQIVREQAPKKASTLPAKLQPPYSSGRMSTATDSYSVSSHEGEGWLKALQEANLASEVSLIVLDVLGNFTTHCRDILTSDGAEVIMQQVFALHLLFLQLGQSENVMKHVFASIRAFINNFPRTLFQGDASLCGSLCFEMLKCCNSKLTNLRHEACAVLYLLMRSNYEFTRRTGINRVHLQVIISVSQLLGEVIGLNNSRFQESMALINSYASSDKAMNNTGFVSEPPMLPLLSYAPPGFRPCPNIMSRMGDLSEAAFCQLHIAALMAEYLRHQGEFPDGCQIFSIISDNIPRDESNLRLDAGLVDTVFTMDSLINQLELAGGMVERSERYELLGNLYRILIPIYEARRNYPALVQCYSHLYQAYSCVVEVNTSQKRLLGRYYRVAFFGPTYFEDEAGKEYVYKEPKVTSLAEISERLYHQYCDKFGKEAVKMIMDSNPVEADELESRYAYIQVTHVSPYFTEEDRVNRQTEFDRNNNINTFMFETPFTQGGKAHGKLEEQWKRRVIIKTDYSFPYVKKRILVNHTEVLEMSPIEVAIDEMESRAKELKEIINKKPTDVKKLQLKLQGSISVQVNAGPLAYASTFLDESHCASYPVNQVLRLKDVYREFVCISKEALDLNSLVISSDQYEYQMALESNFSELLQSLSSILNEPLLAAQVAVDSVLKRSSQHYLSMISSPGGASSSA</sequence>
<keyword evidence="10" id="KW-0547">Nucleotide-binding</keyword>
<comment type="caution">
    <text evidence="20">The sequence shown here is derived from an EMBL/GenBank/DDBJ whole genome shotgun (WGS) entry which is preliminary data.</text>
</comment>
<dbReference type="SMART" id="SM00233">
    <property type="entry name" value="PH"/>
    <property type="match status" value="1"/>
</dbReference>
<dbReference type="GO" id="GO:0061708">
    <property type="term" value="F:tRNA-5-taurinomethyluridine 2-sulfurtransferase"/>
    <property type="evidence" value="ECO:0007669"/>
    <property type="project" value="UniProtKB-EC"/>
</dbReference>
<dbReference type="NCBIfam" id="TIGR00420">
    <property type="entry name" value="trmU"/>
    <property type="match status" value="1"/>
</dbReference>
<dbReference type="CDD" id="cd01998">
    <property type="entry name" value="MnmA_TRMU-like"/>
    <property type="match status" value="1"/>
</dbReference>
<feature type="compositionally biased region" description="Basic and acidic residues" evidence="16">
    <location>
        <begin position="666"/>
        <end position="676"/>
    </location>
</feature>
<dbReference type="FunFam" id="2.30.30.280:FF:000001">
    <property type="entry name" value="tRNA-specific 2-thiouridylase MnmA"/>
    <property type="match status" value="1"/>
</dbReference>
<evidence type="ECO:0000256" key="1">
    <source>
        <dbReference type="ARBA" id="ARBA00003986"/>
    </source>
</evidence>
<dbReference type="InterPro" id="IPR001849">
    <property type="entry name" value="PH_domain"/>
</dbReference>
<dbReference type="InterPro" id="IPR004506">
    <property type="entry name" value="MnmA-like"/>
</dbReference>
<dbReference type="Gene3D" id="1.25.40.410">
    <property type="match status" value="1"/>
</dbReference>
<keyword evidence="6" id="KW-0820">tRNA-binding</keyword>
<feature type="region of interest" description="Disordered" evidence="16">
    <location>
        <begin position="1567"/>
        <end position="1605"/>
    </location>
</feature>
<evidence type="ECO:0000256" key="3">
    <source>
        <dbReference type="ARBA" id="ARBA00006191"/>
    </source>
</evidence>
<dbReference type="InterPro" id="IPR046885">
    <property type="entry name" value="MnmA-like_C"/>
</dbReference>
<dbReference type="InterPro" id="IPR016024">
    <property type="entry name" value="ARM-type_fold"/>
</dbReference>
<dbReference type="PANTHER" id="PTHR23317">
    <property type="entry name" value="DEDICATOR OF CYTOKINESIS DOCK"/>
    <property type="match status" value="1"/>
</dbReference>
<dbReference type="InterPro" id="IPR026791">
    <property type="entry name" value="DOCK"/>
</dbReference>
<keyword evidence="12" id="KW-0694">RNA-binding</keyword>
<keyword evidence="9" id="KW-0819">tRNA processing</keyword>
<dbReference type="Gene3D" id="2.30.30.280">
    <property type="entry name" value="Adenine nucleotide alpha hydrolases-like domains"/>
    <property type="match status" value="1"/>
</dbReference>
<accession>A0AAW0UUC6</accession>
<feature type="compositionally biased region" description="Acidic residues" evidence="16">
    <location>
        <begin position="1586"/>
        <end position="1596"/>
    </location>
</feature>
<comment type="similarity">
    <text evidence="15">Belongs to the DOCK family.</text>
</comment>
<dbReference type="InterPro" id="IPR043161">
    <property type="entry name" value="DOCK_C_lobe_A"/>
</dbReference>
<dbReference type="GO" id="GO:0005739">
    <property type="term" value="C:mitochondrion"/>
    <property type="evidence" value="ECO:0007669"/>
    <property type="project" value="UniProtKB-SubCell"/>
</dbReference>
<dbReference type="InterPro" id="IPR014729">
    <property type="entry name" value="Rossmann-like_a/b/a_fold"/>
</dbReference>
<dbReference type="HAMAP" id="MF_00144">
    <property type="entry name" value="tRNA_thiouridyl_MnmA"/>
    <property type="match status" value="1"/>
</dbReference>
<keyword evidence="13" id="KW-1015">Disulfide bond</keyword>
<feature type="domain" description="DOCKER" evidence="19">
    <location>
        <begin position="1901"/>
        <end position="2329"/>
    </location>
</feature>
<evidence type="ECO:0000256" key="6">
    <source>
        <dbReference type="ARBA" id="ARBA00022555"/>
    </source>
</evidence>
<comment type="function">
    <text evidence="1">Catalyzes the 2-thiolation of uridine at the wobble position (U34) of mitochondrial tRNA(Lys), tRNA(Glu) and tRNA(Gln). Required for the formation of 5-taurinomethyl-2-thiouridine (tm5s2U) of mitochondrial tRNA(Lys), tRNA(Glu), and tRNA(Gln) at the wobble position. ATP is required to activate the C2 atom of the wobble base.</text>
</comment>
<evidence type="ECO:0000256" key="8">
    <source>
        <dbReference type="ARBA" id="ARBA00022679"/>
    </source>
</evidence>
<evidence type="ECO:0000256" key="14">
    <source>
        <dbReference type="ARBA" id="ARBA00049564"/>
    </source>
</evidence>
<dbReference type="Pfam" id="PF03054">
    <property type="entry name" value="tRNA_Me_trans"/>
    <property type="match status" value="1"/>
</dbReference>
<evidence type="ECO:0000256" key="10">
    <source>
        <dbReference type="ARBA" id="ARBA00022741"/>
    </source>
</evidence>
<evidence type="ECO:0000256" key="16">
    <source>
        <dbReference type="SAM" id="MobiDB-lite"/>
    </source>
</evidence>
<keyword evidence="7" id="KW-0344">Guanine-nucleotide releasing factor</keyword>
<evidence type="ECO:0000256" key="11">
    <source>
        <dbReference type="ARBA" id="ARBA00022840"/>
    </source>
</evidence>
<dbReference type="EMBL" id="JARAKH010000007">
    <property type="protein sequence ID" value="KAK8403136.1"/>
    <property type="molecule type" value="Genomic_DNA"/>
</dbReference>
<dbReference type="GO" id="GO:0005085">
    <property type="term" value="F:guanyl-nucleotide exchange factor activity"/>
    <property type="evidence" value="ECO:0007669"/>
    <property type="project" value="UniProtKB-KW"/>
</dbReference>
<feature type="domain" description="PH" evidence="17">
    <location>
        <begin position="553"/>
        <end position="664"/>
    </location>
</feature>
<evidence type="ECO:0000259" key="19">
    <source>
        <dbReference type="PROSITE" id="PS51651"/>
    </source>
</evidence>
<dbReference type="InterPro" id="IPR043162">
    <property type="entry name" value="DOCK_C_lobe_C"/>
</dbReference>
<dbReference type="GO" id="GO:0007264">
    <property type="term" value="P:small GTPase-mediated signal transduction"/>
    <property type="evidence" value="ECO:0007669"/>
    <property type="project" value="InterPro"/>
</dbReference>
<evidence type="ECO:0000256" key="15">
    <source>
        <dbReference type="PROSITE-ProRule" id="PRU00983"/>
    </source>
</evidence>
<evidence type="ECO:0000256" key="4">
    <source>
        <dbReference type="ARBA" id="ARBA00011953"/>
    </source>
</evidence>
<dbReference type="Gene3D" id="2.30.29.30">
    <property type="entry name" value="Pleckstrin-homology domain (PH domain)/Phosphotyrosine-binding domain (PTB)"/>
    <property type="match status" value="1"/>
</dbReference>
<reference evidence="20 21" key="1">
    <citation type="submission" date="2023-03" db="EMBL/GenBank/DDBJ databases">
        <title>High-quality genome of Scylla paramamosain provides insights in environmental adaptation.</title>
        <authorList>
            <person name="Zhang L."/>
        </authorList>
    </citation>
    <scope>NUCLEOTIDE SEQUENCE [LARGE SCALE GENOMIC DNA]</scope>
    <source>
        <strain evidence="20">LZ_2023a</strain>
        <tissue evidence="20">Muscle</tissue>
    </source>
</reference>
<dbReference type="InterPro" id="IPR046769">
    <property type="entry name" value="DOCKER_Lobe_A"/>
</dbReference>
<dbReference type="InterPro" id="IPR023382">
    <property type="entry name" value="MnmA-like_central_sf"/>
</dbReference>